<evidence type="ECO:0000313" key="1">
    <source>
        <dbReference type="EMBL" id="QJA80356.1"/>
    </source>
</evidence>
<reference evidence="1" key="1">
    <citation type="submission" date="2020-03" db="EMBL/GenBank/DDBJ databases">
        <title>The deep terrestrial virosphere.</title>
        <authorList>
            <person name="Holmfeldt K."/>
            <person name="Nilsson E."/>
            <person name="Simone D."/>
            <person name="Lopez-Fernandez M."/>
            <person name="Wu X."/>
            <person name="de Brujin I."/>
            <person name="Lundin D."/>
            <person name="Andersson A."/>
            <person name="Bertilsson S."/>
            <person name="Dopson M."/>
        </authorList>
    </citation>
    <scope>NUCLEOTIDE SEQUENCE</scope>
    <source>
        <strain evidence="1">MM415A00740</strain>
    </source>
</reference>
<name>A0A6M3KEJ9_9ZZZZ</name>
<accession>A0A6M3KEJ9</accession>
<organism evidence="1">
    <name type="scientific">viral metagenome</name>
    <dbReference type="NCBI Taxonomy" id="1070528"/>
    <lineage>
        <taxon>unclassified sequences</taxon>
        <taxon>metagenomes</taxon>
        <taxon>organismal metagenomes</taxon>
    </lineage>
</organism>
<dbReference type="EMBL" id="MT142418">
    <property type="protein sequence ID" value="QJA80356.1"/>
    <property type="molecule type" value="Genomic_DNA"/>
</dbReference>
<dbReference type="AlphaFoldDB" id="A0A6M3KEJ9"/>
<sequence length="323" mass="33779">MFPEIIPKELMFNNVYFKGSSGGGGGSSGVVGFPAYMETIHSDWLDKTTVDSLTLSVTAAMEAAHGGSPWAAAVAYDPDADITAYEAAVAGFDAMLAGITETTEWAALYTQAVASIDGIVEAEITADVAAFAAQLDDQITTIALPRFQAGMRNINAVVSSAYVIGEAIIEGFRDRDVAKHSSMIRLNSVNDRGRQYLEATNQLLGFLMQKYAWEETYAKMEIEARRIKIVAKKEESQENLKIDESDATWDLEVFQYGANLLGSIGGGVLNPAGPKEPSTAQSMIGGAMSGAAAGAMIGMMKGSIGGPAGAALGAILGAGAGLL</sequence>
<gene>
    <name evidence="1" type="ORF">MM415A00740_0013</name>
</gene>
<proteinExistence type="predicted"/>
<protein>
    <submittedName>
        <fullName evidence="1">Uncharacterized protein</fullName>
    </submittedName>
</protein>